<organism evidence="4 5">
    <name type="scientific">Triplophysa tibetana</name>
    <dbReference type="NCBI Taxonomy" id="1572043"/>
    <lineage>
        <taxon>Eukaryota</taxon>
        <taxon>Metazoa</taxon>
        <taxon>Chordata</taxon>
        <taxon>Craniata</taxon>
        <taxon>Vertebrata</taxon>
        <taxon>Euteleostomi</taxon>
        <taxon>Actinopterygii</taxon>
        <taxon>Neopterygii</taxon>
        <taxon>Teleostei</taxon>
        <taxon>Ostariophysi</taxon>
        <taxon>Cypriniformes</taxon>
        <taxon>Nemacheilidae</taxon>
        <taxon>Triplophysa</taxon>
    </lineage>
</organism>
<feature type="region of interest" description="Disordered" evidence="2">
    <location>
        <begin position="154"/>
        <end position="176"/>
    </location>
</feature>
<feature type="region of interest" description="Disordered" evidence="2">
    <location>
        <begin position="87"/>
        <end position="110"/>
    </location>
</feature>
<evidence type="ECO:0000313" key="4">
    <source>
        <dbReference type="EMBL" id="KAA0707883.1"/>
    </source>
</evidence>
<sequence length="923" mass="105111">MFRYTPPWQVLCNSLERNFKRQSSILKDSPCHACTHPSEEEQAVIHSHHSPTPLPKPAHNHPPPKVSMTSTPKRWVIKPFYPKLEQTDFHSIGSPTGRIQSPDPWSSKQDTESLKFSFESVSVTGMQPTVTVSYKSEENTPDVVVQARQVAVSVDGSDNEDWRPSSPGTPSSTGSHVGFYSFVEDLASPEAEMNEAYMLSPERQAKLNTLREKSAFRLQTYMEEKRPGRLFEESNDDQPYHLEGFSKENEVETNPDRMEIIRNQAPRKNPVLKKQWSSLENLDLSNSPQRLVDGFSLRYSTVSSKAKEVKVEPGSIDDIQIDFNAARRQFLLMEESKQKTLSESPKQHLYSVKFRERTLSPKARIFPSQQVSQENSLRENQIQMRTQLEKPVSLTEDPEDKVQGSARDEVDSVLDDRSAGYISDGHISNDPFISEIANNLSMYNAGETPIEREIRINQEREENLRRSRGILRADSSEMVEIRTKPIRTNLSPQIKPTKAKDTNRVSFLIQRGFEVEKWQQTQNRLSSLYNQEEAEIKEKNKGCESQPDKGAITSLMTKPKETPKNEERMSSVEDPAHEKKSDISDSEEVLSPCCPHRHPDESTIQRNYTESKGFEYRDAKAQVMECPVENISSKVRLYKDNIFETQSSTLKTKTGPFLIAENGTSMPWKNRLSSLNTLSQPEPTKYSRYIPTWRSHLERTTWSPQLINAPDSIREEIEQDLKREKELQELRESSNQSFSTNRDMDNSKNAKNLELTSTEPTSPPISGEEMVFSPETSQKDLIEVDPYSWTQDTSFSRLSIQDKGPQLSSPRLSSRLPSVSMMSPQPWGSTNPVSPTVSRVTPVKPSSPQADVSSPLSQKGLTETLLKDFKDRRVKMNMEESAYAGIQPIDDINNEVVEATRVTRHKNQRALKWEAGMYANQEA</sequence>
<evidence type="ECO:0000313" key="5">
    <source>
        <dbReference type="Proteomes" id="UP000324632"/>
    </source>
</evidence>
<reference evidence="4 5" key="1">
    <citation type="journal article" date="2019" name="Mol. Ecol. Resour.">
        <title>Chromosome-level genome assembly of Triplophysa tibetana, a fish adapted to the harsh high-altitude environment of the Tibetan Plateau.</title>
        <authorList>
            <person name="Yang X."/>
            <person name="Liu H."/>
            <person name="Ma Z."/>
            <person name="Zou Y."/>
            <person name="Zou M."/>
            <person name="Mao Y."/>
            <person name="Li X."/>
            <person name="Wang H."/>
            <person name="Chen T."/>
            <person name="Wang W."/>
            <person name="Yang R."/>
        </authorList>
    </citation>
    <scope>NUCLEOTIDE SEQUENCE [LARGE SCALE GENOMIC DNA]</scope>
    <source>
        <strain evidence="4">TTIB1903HZAU</strain>
        <tissue evidence="4">Muscle</tissue>
    </source>
</reference>
<evidence type="ECO:0000256" key="2">
    <source>
        <dbReference type="SAM" id="MobiDB-lite"/>
    </source>
</evidence>
<evidence type="ECO:0000259" key="3">
    <source>
        <dbReference type="Pfam" id="PF15304"/>
    </source>
</evidence>
<gene>
    <name evidence="4" type="ORF">E1301_Tti009639</name>
</gene>
<feature type="compositionally biased region" description="Polar residues" evidence="2">
    <location>
        <begin position="93"/>
        <end position="108"/>
    </location>
</feature>
<name>A0A5A9NEJ0_9TELE</name>
<feature type="region of interest" description="Disordered" evidence="2">
    <location>
        <begin position="385"/>
        <end position="408"/>
    </location>
</feature>
<dbReference type="InterPro" id="IPR029304">
    <property type="entry name" value="AKAP2_C"/>
</dbReference>
<dbReference type="PANTHER" id="PTHR18839:SF0">
    <property type="entry name" value="MITOTIC INTERACTOR AND SUBSTRATE OF PLK1 ISOFORM X1-RELATED"/>
    <property type="match status" value="1"/>
</dbReference>
<feature type="compositionally biased region" description="Low complexity" evidence="2">
    <location>
        <begin position="164"/>
        <end position="175"/>
    </location>
</feature>
<comment type="caution">
    <text evidence="4">The sequence shown here is derived from an EMBL/GenBank/DDBJ whole genome shotgun (WGS) entry which is preliminary data.</text>
</comment>
<feature type="compositionally biased region" description="Basic and acidic residues" evidence="2">
    <location>
        <begin position="558"/>
        <end position="583"/>
    </location>
</feature>
<feature type="compositionally biased region" description="Polar residues" evidence="2">
    <location>
        <begin position="749"/>
        <end position="760"/>
    </location>
</feature>
<dbReference type="InterPro" id="IPR042779">
    <property type="entry name" value="MISP/MISP3-like"/>
</dbReference>
<feature type="region of interest" description="Disordered" evidence="2">
    <location>
        <begin position="537"/>
        <end position="602"/>
    </location>
</feature>
<dbReference type="EMBL" id="SOYY01000019">
    <property type="protein sequence ID" value="KAA0707883.1"/>
    <property type="molecule type" value="Genomic_DNA"/>
</dbReference>
<evidence type="ECO:0000256" key="1">
    <source>
        <dbReference type="ARBA" id="ARBA00023054"/>
    </source>
</evidence>
<accession>A0A5A9NEJ0</accession>
<feature type="region of interest" description="Disordered" evidence="2">
    <location>
        <begin position="796"/>
        <end position="857"/>
    </location>
</feature>
<feature type="compositionally biased region" description="Pro residues" evidence="2">
    <location>
        <begin position="52"/>
        <end position="65"/>
    </location>
</feature>
<feature type="domain" description="A-kinase anchor protein 2 C-terminal" evidence="3">
    <location>
        <begin position="858"/>
        <end position="919"/>
    </location>
</feature>
<dbReference type="Proteomes" id="UP000324632">
    <property type="component" value="Chromosome 19"/>
</dbReference>
<proteinExistence type="predicted"/>
<protein>
    <submittedName>
        <fullName evidence="4">Mitotic interactor and substrate of PLK1</fullName>
    </submittedName>
</protein>
<dbReference type="PANTHER" id="PTHR18839">
    <property type="entry name" value="MITOTIC INTERACTOR AND SUBSTRATE OF PLK1 MISP FAMILY MEMBER"/>
    <property type="match status" value="1"/>
</dbReference>
<feature type="region of interest" description="Disordered" evidence="2">
    <location>
        <begin position="30"/>
        <end position="70"/>
    </location>
</feature>
<dbReference type="Pfam" id="PF15304">
    <property type="entry name" value="AKAP2_C"/>
    <property type="match status" value="1"/>
</dbReference>
<feature type="compositionally biased region" description="Low complexity" evidence="2">
    <location>
        <begin position="807"/>
        <end position="848"/>
    </location>
</feature>
<keyword evidence="1" id="KW-0175">Coiled coil</keyword>
<dbReference type="AlphaFoldDB" id="A0A5A9NEJ0"/>
<keyword evidence="5" id="KW-1185">Reference proteome</keyword>
<feature type="region of interest" description="Disordered" evidence="2">
    <location>
        <begin position="728"/>
        <end position="770"/>
    </location>
</feature>